<feature type="transmembrane region" description="Helical" evidence="6">
    <location>
        <begin position="137"/>
        <end position="155"/>
    </location>
</feature>
<protein>
    <submittedName>
        <fullName evidence="8">MFS transporter</fullName>
    </submittedName>
</protein>
<feature type="transmembrane region" description="Helical" evidence="6">
    <location>
        <begin position="167"/>
        <end position="189"/>
    </location>
</feature>
<proteinExistence type="predicted"/>
<comment type="subcellular location">
    <subcellularLocation>
        <location evidence="1">Cell membrane</location>
        <topology evidence="1">Multi-pass membrane protein</topology>
    </subcellularLocation>
</comment>
<feature type="transmembrane region" description="Helical" evidence="6">
    <location>
        <begin position="343"/>
        <end position="364"/>
    </location>
</feature>
<feature type="transmembrane region" description="Helical" evidence="6">
    <location>
        <begin position="219"/>
        <end position="240"/>
    </location>
</feature>
<evidence type="ECO:0000256" key="6">
    <source>
        <dbReference type="SAM" id="Phobius"/>
    </source>
</evidence>
<comment type="caution">
    <text evidence="8">The sequence shown here is derived from an EMBL/GenBank/DDBJ whole genome shotgun (WGS) entry which is preliminary data.</text>
</comment>
<dbReference type="PANTHER" id="PTHR23531:SF2">
    <property type="entry name" value="PERMEASE"/>
    <property type="match status" value="1"/>
</dbReference>
<dbReference type="PANTHER" id="PTHR23531">
    <property type="entry name" value="QUINOLENE RESISTANCE PROTEIN NORA"/>
    <property type="match status" value="1"/>
</dbReference>
<dbReference type="InterPro" id="IPR052714">
    <property type="entry name" value="MFS_Exporter"/>
</dbReference>
<dbReference type="Proteomes" id="UP000547209">
    <property type="component" value="Unassembled WGS sequence"/>
</dbReference>
<organism evidence="8 9">
    <name type="scientific">Cohnella nanjingensis</name>
    <dbReference type="NCBI Taxonomy" id="1387779"/>
    <lineage>
        <taxon>Bacteria</taxon>
        <taxon>Bacillati</taxon>
        <taxon>Bacillota</taxon>
        <taxon>Bacilli</taxon>
        <taxon>Bacillales</taxon>
        <taxon>Paenibacillaceae</taxon>
        <taxon>Cohnella</taxon>
    </lineage>
</organism>
<dbReference type="InterPro" id="IPR020846">
    <property type="entry name" value="MFS_dom"/>
</dbReference>
<evidence type="ECO:0000256" key="5">
    <source>
        <dbReference type="ARBA" id="ARBA00023136"/>
    </source>
</evidence>
<dbReference type="AlphaFoldDB" id="A0A7X0RW29"/>
<keyword evidence="9" id="KW-1185">Reference proteome</keyword>
<dbReference type="GO" id="GO:0005886">
    <property type="term" value="C:plasma membrane"/>
    <property type="evidence" value="ECO:0007669"/>
    <property type="project" value="UniProtKB-SubCell"/>
</dbReference>
<evidence type="ECO:0000313" key="9">
    <source>
        <dbReference type="Proteomes" id="UP000547209"/>
    </source>
</evidence>
<feature type="transmembrane region" description="Helical" evidence="6">
    <location>
        <begin position="370"/>
        <end position="391"/>
    </location>
</feature>
<evidence type="ECO:0000256" key="2">
    <source>
        <dbReference type="ARBA" id="ARBA00022448"/>
    </source>
</evidence>
<dbReference type="InterPro" id="IPR011701">
    <property type="entry name" value="MFS"/>
</dbReference>
<keyword evidence="4 6" id="KW-1133">Transmembrane helix</keyword>
<feature type="transmembrane region" description="Helical" evidence="6">
    <location>
        <begin position="307"/>
        <end position="331"/>
    </location>
</feature>
<dbReference type="GO" id="GO:0022857">
    <property type="term" value="F:transmembrane transporter activity"/>
    <property type="evidence" value="ECO:0007669"/>
    <property type="project" value="InterPro"/>
</dbReference>
<reference evidence="8 9" key="1">
    <citation type="submission" date="2020-08" db="EMBL/GenBank/DDBJ databases">
        <title>Cohnella phylogeny.</title>
        <authorList>
            <person name="Dunlap C."/>
        </authorList>
    </citation>
    <scope>NUCLEOTIDE SEQUENCE [LARGE SCALE GENOMIC DNA]</scope>
    <source>
        <strain evidence="8 9">DSM 28246</strain>
    </source>
</reference>
<dbReference type="Gene3D" id="1.20.1250.20">
    <property type="entry name" value="MFS general substrate transporter like domains"/>
    <property type="match status" value="1"/>
</dbReference>
<dbReference type="EMBL" id="JACJVP010000051">
    <property type="protein sequence ID" value="MBB6674675.1"/>
    <property type="molecule type" value="Genomic_DNA"/>
</dbReference>
<feature type="domain" description="Major facilitator superfamily (MFS) profile" evidence="7">
    <location>
        <begin position="1"/>
        <end position="190"/>
    </location>
</feature>
<feature type="domain" description="Major facilitator superfamily (MFS) profile" evidence="7">
    <location>
        <begin position="218"/>
        <end position="399"/>
    </location>
</feature>
<evidence type="ECO:0000256" key="1">
    <source>
        <dbReference type="ARBA" id="ARBA00004651"/>
    </source>
</evidence>
<feature type="transmembrane region" description="Helical" evidence="6">
    <location>
        <begin position="15"/>
        <end position="37"/>
    </location>
</feature>
<dbReference type="NCBIfam" id="NF047574">
    <property type="entry name" value="opine_export_Sa"/>
    <property type="match status" value="1"/>
</dbReference>
<evidence type="ECO:0000259" key="7">
    <source>
        <dbReference type="PROSITE" id="PS50850"/>
    </source>
</evidence>
<evidence type="ECO:0000313" key="8">
    <source>
        <dbReference type="EMBL" id="MBB6674675.1"/>
    </source>
</evidence>
<dbReference type="Pfam" id="PF07690">
    <property type="entry name" value="MFS_1"/>
    <property type="match status" value="2"/>
</dbReference>
<dbReference type="InterPro" id="IPR036259">
    <property type="entry name" value="MFS_trans_sf"/>
</dbReference>
<dbReference type="SUPFAM" id="SSF103473">
    <property type="entry name" value="MFS general substrate transporter"/>
    <property type="match status" value="1"/>
</dbReference>
<feature type="transmembrane region" description="Helical" evidence="6">
    <location>
        <begin position="49"/>
        <end position="67"/>
    </location>
</feature>
<dbReference type="PROSITE" id="PS50850">
    <property type="entry name" value="MFS"/>
    <property type="match status" value="2"/>
</dbReference>
<name>A0A7X0RW29_9BACL</name>
<keyword evidence="2" id="KW-0813">Transport</keyword>
<evidence type="ECO:0000256" key="4">
    <source>
        <dbReference type="ARBA" id="ARBA00022989"/>
    </source>
</evidence>
<feature type="transmembrane region" description="Helical" evidence="6">
    <location>
        <begin position="282"/>
        <end position="301"/>
    </location>
</feature>
<dbReference type="RefSeq" id="WP_185672536.1">
    <property type="nucleotide sequence ID" value="NZ_JACJVP010000051.1"/>
</dbReference>
<accession>A0A7X0RW29</accession>
<gene>
    <name evidence="8" type="ORF">H7C19_28735</name>
</gene>
<sequence length="399" mass="43388">MKSINLENPFNPRAVWLYVVALLFYATNHMLIIALPFFSQSLGAGQSQIGVIMGAYMFVSMFLRPVAGAIVDKFGSRNIFMIALILNAIVLFTYTLENLWAFAIMRALQGAILAFFSMTVHLLIIDLISDKARGQGLSLLSLASMVPYTFVPVLVLNMKDQVTMTQLLLLFAGIGCCNIVFGTGLFRNLEARAGQPKSREGSENRGVGGSLARKTNSALLFPSLVMLLASIVFSVSPTFLPLYLESKGLHSAPLYFLTETAVLIFIRFFGRKHIPSSARYPKWLLVILIACFMISPALLMLSLSTPVLLAAAVFNGLALSLLYPTLMTYITFIVPAQSRGYSIGWFIAAADFGTSSGAFVMGWIAGAFSYQTMLGTAACIGAGTLLLSIAYRGKKKVIL</sequence>
<feature type="transmembrane region" description="Helical" evidence="6">
    <location>
        <begin position="79"/>
        <end position="96"/>
    </location>
</feature>
<evidence type="ECO:0000256" key="3">
    <source>
        <dbReference type="ARBA" id="ARBA00022692"/>
    </source>
</evidence>
<keyword evidence="3 6" id="KW-0812">Transmembrane</keyword>
<feature type="transmembrane region" description="Helical" evidence="6">
    <location>
        <begin position="252"/>
        <end position="270"/>
    </location>
</feature>
<feature type="transmembrane region" description="Helical" evidence="6">
    <location>
        <begin position="102"/>
        <end position="125"/>
    </location>
</feature>
<keyword evidence="5 6" id="KW-0472">Membrane</keyword>